<keyword evidence="3" id="KW-0732">Signal</keyword>
<reference evidence="4 5" key="1">
    <citation type="submission" date="2018-09" db="EMBL/GenBank/DDBJ databases">
        <title>Metagenome Assembled Genomes from an Advanced Water Purification Facility.</title>
        <authorList>
            <person name="Stamps B.W."/>
            <person name="Spear J.R."/>
        </authorList>
    </citation>
    <scope>NUCLEOTIDE SEQUENCE [LARGE SCALE GENOMIC DNA]</scope>
    <source>
        <strain evidence="4">Bin_29_2</strain>
    </source>
</reference>
<evidence type="ECO:0000313" key="4">
    <source>
        <dbReference type="EMBL" id="TXI59057.1"/>
    </source>
</evidence>
<evidence type="ECO:0000256" key="1">
    <source>
        <dbReference type="SAM" id="MobiDB-lite"/>
    </source>
</evidence>
<dbReference type="RefSeq" id="WP_276759173.1">
    <property type="nucleotide sequence ID" value="NZ_SSGD01000018.1"/>
</dbReference>
<feature type="chain" id="PRO_5038840673" description="DMT family transporter" evidence="3">
    <location>
        <begin position="20"/>
        <end position="313"/>
    </location>
</feature>
<feature type="transmembrane region" description="Helical" evidence="2">
    <location>
        <begin position="255"/>
        <end position="274"/>
    </location>
</feature>
<organism evidence="4 5">
    <name type="scientific">Mycolicibacter arupensis</name>
    <dbReference type="NCBI Taxonomy" id="342002"/>
    <lineage>
        <taxon>Bacteria</taxon>
        <taxon>Bacillati</taxon>
        <taxon>Actinomycetota</taxon>
        <taxon>Actinomycetes</taxon>
        <taxon>Mycobacteriales</taxon>
        <taxon>Mycobacteriaceae</taxon>
        <taxon>Mycolicibacter</taxon>
    </lineage>
</organism>
<comment type="caution">
    <text evidence="4">The sequence shown here is derived from an EMBL/GenBank/DDBJ whole genome shotgun (WGS) entry which is preliminary data.</text>
</comment>
<dbReference type="AlphaFoldDB" id="A0A5C7YBX9"/>
<evidence type="ECO:0000256" key="2">
    <source>
        <dbReference type="SAM" id="Phobius"/>
    </source>
</evidence>
<gene>
    <name evidence="4" type="ORF">E6Q54_03850</name>
</gene>
<keyword evidence="2" id="KW-0812">Transmembrane</keyword>
<name>A0A5C7YBX9_9MYCO</name>
<dbReference type="Proteomes" id="UP000321797">
    <property type="component" value="Unassembled WGS sequence"/>
</dbReference>
<accession>A0A5C7YBX9</accession>
<feature type="transmembrane region" description="Helical" evidence="2">
    <location>
        <begin position="76"/>
        <end position="94"/>
    </location>
</feature>
<feature type="compositionally biased region" description="Basic and acidic residues" evidence="1">
    <location>
        <begin position="282"/>
        <end position="292"/>
    </location>
</feature>
<evidence type="ECO:0000313" key="5">
    <source>
        <dbReference type="Proteomes" id="UP000321797"/>
    </source>
</evidence>
<keyword evidence="2" id="KW-0472">Membrane</keyword>
<evidence type="ECO:0000256" key="3">
    <source>
        <dbReference type="SAM" id="SignalP"/>
    </source>
</evidence>
<feature type="transmembrane region" description="Helical" evidence="2">
    <location>
        <begin position="106"/>
        <end position="124"/>
    </location>
</feature>
<feature type="transmembrane region" description="Helical" evidence="2">
    <location>
        <begin position="162"/>
        <end position="181"/>
    </location>
</feature>
<dbReference type="PANTHER" id="PTHR40761:SF1">
    <property type="entry name" value="CONSERVED INTEGRAL MEMBRANE ALANINE VALINE AND LEUCINE RICH PROTEIN-RELATED"/>
    <property type="match status" value="1"/>
</dbReference>
<proteinExistence type="predicted"/>
<feature type="transmembrane region" description="Helical" evidence="2">
    <location>
        <begin position="136"/>
        <end position="155"/>
    </location>
</feature>
<dbReference type="NCBIfam" id="NF038012">
    <property type="entry name" value="DMT_1"/>
    <property type="match status" value="1"/>
</dbReference>
<dbReference type="EMBL" id="SSGD01000018">
    <property type="protein sequence ID" value="TXI59057.1"/>
    <property type="molecule type" value="Genomic_DNA"/>
</dbReference>
<evidence type="ECO:0008006" key="6">
    <source>
        <dbReference type="Google" id="ProtNLM"/>
    </source>
</evidence>
<feature type="signal peptide" evidence="3">
    <location>
        <begin position="1"/>
        <end position="19"/>
    </location>
</feature>
<keyword evidence="2" id="KW-1133">Transmembrane helix</keyword>
<feature type="transmembrane region" description="Helical" evidence="2">
    <location>
        <begin position="52"/>
        <end position="70"/>
    </location>
</feature>
<feature type="compositionally biased region" description="Polar residues" evidence="1">
    <location>
        <begin position="302"/>
        <end position="313"/>
    </location>
</feature>
<dbReference type="PANTHER" id="PTHR40761">
    <property type="entry name" value="CONSERVED INTEGRAL MEMBRANE ALANINE VALINE AND LEUCINE RICH PROTEIN-RELATED"/>
    <property type="match status" value="1"/>
</dbReference>
<protein>
    <recommendedName>
        <fullName evidence="6">DMT family transporter</fullName>
    </recommendedName>
</protein>
<feature type="region of interest" description="Disordered" evidence="1">
    <location>
        <begin position="282"/>
        <end position="313"/>
    </location>
</feature>
<sequence>MVKACIASLLALSSAVCIALGDILQQRAAYRFNSQPLGYLDLLARLVRDRQWRWGAVLLAASIGLQAAALSQYSVLLVQVMLVPSVLFALVINARWNRRPMSASEWTWAGLLTAAVIAIVTVGNPRPGLATAPGPTWVAVALAFGPLLLACVAFAQRRHGALSAVLLAFVAGSLWGVFAVLAKQVTSRLGDGLWEVARAPELYGCLLAMAGGLVLGQAAFRAGPLTASMPALEVSQPVVAAALGVLVLGETINTGHLALLLLAAATLVMVTAIIKLARVEAAEASEGPDRGRVPQGPPTGAQGRSGTQQRATA</sequence>